<evidence type="ECO:0000313" key="3">
    <source>
        <dbReference type="Proteomes" id="UP000648187"/>
    </source>
</evidence>
<dbReference type="InterPro" id="IPR004244">
    <property type="entry name" value="Transposase_22"/>
</dbReference>
<accession>A0A835GGQ1</accession>
<sequence length="294" mass="34581">MEEVLKTLLNIQKDIAEQKQVMKDMEENIKEAINKNIDEKFDRIETKTIELEKKIEEQQKTIQFLDKQVRRKNIVFFGVPESEINYESLLNYILDIINKKMNIVCPKWEIEAVIRLGKNKDKIRPVIVTTTTVSRKLQLLKNKKTLENTGIYIKEDFSPAVLQKRRELQDELQKKRSSGEKVMLRYDKIVKIKSKVHRNDFFKKTSSSKILQMESPENTISFKTSNNEDETVVPREINASKRFLSESPEMRSNENPSLNRLKYTKNQFISIWKAVLPGNKAIPCKIFMIKLFPL</sequence>
<gene>
    <name evidence="2" type="ORF">HW555_007521</name>
</gene>
<dbReference type="EMBL" id="JACKWZ010000128">
    <property type="protein sequence ID" value="KAF9414660.1"/>
    <property type="molecule type" value="Genomic_DNA"/>
</dbReference>
<dbReference type="PANTHER" id="PTHR11505">
    <property type="entry name" value="L1 TRANSPOSABLE ELEMENT-RELATED"/>
    <property type="match status" value="1"/>
</dbReference>
<evidence type="ECO:0000256" key="1">
    <source>
        <dbReference type="SAM" id="Coils"/>
    </source>
</evidence>
<dbReference type="Proteomes" id="UP000648187">
    <property type="component" value="Unassembled WGS sequence"/>
</dbReference>
<dbReference type="Gene3D" id="3.30.70.1820">
    <property type="entry name" value="L1 transposable element, RRM domain"/>
    <property type="match status" value="1"/>
</dbReference>
<keyword evidence="1" id="KW-0175">Coiled coil</keyword>
<evidence type="ECO:0000313" key="2">
    <source>
        <dbReference type="EMBL" id="KAF9414660.1"/>
    </source>
</evidence>
<protein>
    <recommendedName>
        <fullName evidence="4">Endonuclease-reverse transcriptase</fullName>
    </recommendedName>
</protein>
<dbReference type="AlphaFoldDB" id="A0A835GGQ1"/>
<keyword evidence="3" id="KW-1185">Reference proteome</keyword>
<organism evidence="2 3">
    <name type="scientific">Spodoptera exigua</name>
    <name type="common">Beet armyworm</name>
    <name type="synonym">Noctua fulgens</name>
    <dbReference type="NCBI Taxonomy" id="7107"/>
    <lineage>
        <taxon>Eukaryota</taxon>
        <taxon>Metazoa</taxon>
        <taxon>Ecdysozoa</taxon>
        <taxon>Arthropoda</taxon>
        <taxon>Hexapoda</taxon>
        <taxon>Insecta</taxon>
        <taxon>Pterygota</taxon>
        <taxon>Neoptera</taxon>
        <taxon>Endopterygota</taxon>
        <taxon>Lepidoptera</taxon>
        <taxon>Glossata</taxon>
        <taxon>Ditrysia</taxon>
        <taxon>Noctuoidea</taxon>
        <taxon>Noctuidae</taxon>
        <taxon>Amphipyrinae</taxon>
        <taxon>Spodoptera</taxon>
    </lineage>
</organism>
<evidence type="ECO:0008006" key="4">
    <source>
        <dbReference type="Google" id="ProtNLM"/>
    </source>
</evidence>
<comment type="caution">
    <text evidence="2">The sequence shown here is derived from an EMBL/GenBank/DDBJ whole genome shotgun (WGS) entry which is preliminary data.</text>
</comment>
<reference evidence="2" key="1">
    <citation type="submission" date="2020-08" db="EMBL/GenBank/DDBJ databases">
        <title>Spodoptera exigua strain:BAW_Kor-Di-RS1 Genome sequencing and assembly.</title>
        <authorList>
            <person name="Kim J."/>
            <person name="Nam H.Y."/>
            <person name="Kwon M."/>
            <person name="Choi J.H."/>
            <person name="Cho S.R."/>
            <person name="Kim G.-H."/>
        </authorList>
    </citation>
    <scope>NUCLEOTIDE SEQUENCE</scope>
    <source>
        <strain evidence="2">BAW_Kor-Di-RS1</strain>
        <tissue evidence="2">Whole-body</tissue>
    </source>
</reference>
<proteinExistence type="predicted"/>
<name>A0A835GGQ1_SPOEX</name>
<feature type="coiled-coil region" evidence="1">
    <location>
        <begin position="8"/>
        <end position="68"/>
    </location>
</feature>